<proteinExistence type="predicted"/>
<dbReference type="EMBL" id="KV441552">
    <property type="protein sequence ID" value="OAG06146.1"/>
    <property type="molecule type" value="Genomic_DNA"/>
</dbReference>
<feature type="region of interest" description="Disordered" evidence="1">
    <location>
        <begin position="94"/>
        <end position="188"/>
    </location>
</feature>
<organism evidence="2 3">
    <name type="scientific">Paraphaeosphaeria sporulosa</name>
    <dbReference type="NCBI Taxonomy" id="1460663"/>
    <lineage>
        <taxon>Eukaryota</taxon>
        <taxon>Fungi</taxon>
        <taxon>Dikarya</taxon>
        <taxon>Ascomycota</taxon>
        <taxon>Pezizomycotina</taxon>
        <taxon>Dothideomycetes</taxon>
        <taxon>Pleosporomycetidae</taxon>
        <taxon>Pleosporales</taxon>
        <taxon>Massarineae</taxon>
        <taxon>Didymosphaeriaceae</taxon>
        <taxon>Paraphaeosphaeria</taxon>
    </lineage>
</organism>
<protein>
    <submittedName>
        <fullName evidence="2">Uncharacterized protein</fullName>
    </submittedName>
</protein>
<evidence type="ECO:0000313" key="2">
    <source>
        <dbReference type="EMBL" id="OAG06146.1"/>
    </source>
</evidence>
<dbReference type="Proteomes" id="UP000077069">
    <property type="component" value="Unassembled WGS sequence"/>
</dbReference>
<gene>
    <name evidence="2" type="ORF">CC84DRAFT_1259413</name>
</gene>
<evidence type="ECO:0000256" key="1">
    <source>
        <dbReference type="SAM" id="MobiDB-lite"/>
    </source>
</evidence>
<dbReference type="OrthoDB" id="3794887at2759"/>
<feature type="compositionally biased region" description="Basic and acidic residues" evidence="1">
    <location>
        <begin position="163"/>
        <end position="177"/>
    </location>
</feature>
<dbReference type="AlphaFoldDB" id="A0A177CFM6"/>
<dbReference type="InParanoid" id="A0A177CFM6"/>
<accession>A0A177CFM6</accession>
<reference evidence="2 3" key="1">
    <citation type="submission" date="2016-05" db="EMBL/GenBank/DDBJ databases">
        <title>Comparative analysis of secretome profiles of manganese(II)-oxidizing ascomycete fungi.</title>
        <authorList>
            <consortium name="DOE Joint Genome Institute"/>
            <person name="Zeiner C.A."/>
            <person name="Purvine S.O."/>
            <person name="Zink E.M."/>
            <person name="Wu S."/>
            <person name="Pasa-Tolic L."/>
            <person name="Chaput D.L."/>
            <person name="Haridas S."/>
            <person name="Grigoriev I.V."/>
            <person name="Santelli C.M."/>
            <person name="Hansel C.M."/>
        </authorList>
    </citation>
    <scope>NUCLEOTIDE SEQUENCE [LARGE SCALE GENOMIC DNA]</scope>
    <source>
        <strain evidence="2 3">AP3s5-JAC2a</strain>
    </source>
</reference>
<evidence type="ECO:0000313" key="3">
    <source>
        <dbReference type="Proteomes" id="UP000077069"/>
    </source>
</evidence>
<dbReference type="GeneID" id="28768394"/>
<name>A0A177CFM6_9PLEO</name>
<keyword evidence="3" id="KW-1185">Reference proteome</keyword>
<dbReference type="RefSeq" id="XP_018036511.1">
    <property type="nucleotide sequence ID" value="XM_018184908.1"/>
</dbReference>
<sequence>MATPRVLLSSAIMPEVNNWIPPSYAQDHEKLEHLAKDIFADEVPGDDSEVHFYLAALDIGTTTCTARLIGESVIPGDPIQPLDLSFWDSAFTEPEVAKPQSKTERKAKKKSQVKVQEKLDSESDLESGPVGKRTRSSNPRSHTSNRDSTFYPTLPADATPENYYKDRDDCTGSKHESPATLAEPSRKAVEYSTLRCIPKLRVR</sequence>
<feature type="compositionally biased region" description="Polar residues" evidence="1">
    <location>
        <begin position="136"/>
        <end position="151"/>
    </location>
</feature>